<proteinExistence type="predicted"/>
<dbReference type="InterPro" id="IPR006569">
    <property type="entry name" value="CID_dom"/>
</dbReference>
<dbReference type="GO" id="GO:0006874">
    <property type="term" value="P:intracellular calcium ion homeostasis"/>
    <property type="evidence" value="ECO:0007669"/>
    <property type="project" value="TreeGrafter"/>
</dbReference>
<feature type="compositionally biased region" description="Polar residues" evidence="1">
    <location>
        <begin position="61"/>
        <end position="81"/>
    </location>
</feature>
<feature type="region of interest" description="Disordered" evidence="1">
    <location>
        <begin position="57"/>
        <end position="102"/>
    </location>
</feature>
<dbReference type="Pfam" id="PF15932">
    <property type="entry name" value="DUF4748"/>
    <property type="match status" value="1"/>
</dbReference>
<dbReference type="AlphaFoldDB" id="W7LW76"/>
<reference evidence="3 4" key="1">
    <citation type="journal article" date="2010" name="Nature">
        <title>Comparative genomics reveals mobile pathogenicity chromosomes in Fusarium.</title>
        <authorList>
            <person name="Ma L.J."/>
            <person name="van der Does H.C."/>
            <person name="Borkovich K.A."/>
            <person name="Coleman J.J."/>
            <person name="Daboussi M.J."/>
            <person name="Di Pietro A."/>
            <person name="Dufresne M."/>
            <person name="Freitag M."/>
            <person name="Grabherr M."/>
            <person name="Henrissat B."/>
            <person name="Houterman P.M."/>
            <person name="Kang S."/>
            <person name="Shim W.B."/>
            <person name="Woloshuk C."/>
            <person name="Xie X."/>
            <person name="Xu J.R."/>
            <person name="Antoniw J."/>
            <person name="Baker S.E."/>
            <person name="Bluhm B.H."/>
            <person name="Breakspear A."/>
            <person name="Brown D.W."/>
            <person name="Butchko R.A."/>
            <person name="Chapman S."/>
            <person name="Coulson R."/>
            <person name="Coutinho P.M."/>
            <person name="Danchin E.G."/>
            <person name="Diener A."/>
            <person name="Gale L.R."/>
            <person name="Gardiner D.M."/>
            <person name="Goff S."/>
            <person name="Hammond-Kosack K.E."/>
            <person name="Hilburn K."/>
            <person name="Hua-Van A."/>
            <person name="Jonkers W."/>
            <person name="Kazan K."/>
            <person name="Kodira C.D."/>
            <person name="Koehrsen M."/>
            <person name="Kumar L."/>
            <person name="Lee Y.H."/>
            <person name="Li L."/>
            <person name="Manners J.M."/>
            <person name="Miranda-Saavedra D."/>
            <person name="Mukherjee M."/>
            <person name="Park G."/>
            <person name="Park J."/>
            <person name="Park S.Y."/>
            <person name="Proctor R.H."/>
            <person name="Regev A."/>
            <person name="Ruiz-Roldan M.C."/>
            <person name="Sain D."/>
            <person name="Sakthikumar S."/>
            <person name="Sykes S."/>
            <person name="Schwartz D.C."/>
            <person name="Turgeon B.G."/>
            <person name="Wapinski I."/>
            <person name="Yoder O."/>
            <person name="Young S."/>
            <person name="Zeng Q."/>
            <person name="Zhou S."/>
            <person name="Galagan J."/>
            <person name="Cuomo C.A."/>
            <person name="Kistler H.C."/>
            <person name="Rep M."/>
        </authorList>
    </citation>
    <scope>NUCLEOTIDE SEQUENCE [LARGE SCALE GENOMIC DNA]</scope>
    <source>
        <strain evidence="4">M3125 / FGSC 7600</strain>
    </source>
</reference>
<evidence type="ECO:0000259" key="2">
    <source>
        <dbReference type="PROSITE" id="PS51391"/>
    </source>
</evidence>
<dbReference type="OrthoDB" id="21470at2759"/>
<name>W7LW76_GIBM7</name>
<protein>
    <recommendedName>
        <fullName evidence="2">CID domain-containing protein</fullName>
    </recommendedName>
</protein>
<dbReference type="Gene3D" id="1.25.40.90">
    <property type="match status" value="1"/>
</dbReference>
<feature type="compositionally biased region" description="Basic and acidic residues" evidence="1">
    <location>
        <begin position="473"/>
        <end position="483"/>
    </location>
</feature>
<dbReference type="GeneID" id="30072375"/>
<feature type="compositionally biased region" description="Gly residues" evidence="1">
    <location>
        <begin position="562"/>
        <end position="571"/>
    </location>
</feature>
<feature type="domain" description="CID" evidence="2">
    <location>
        <begin position="86"/>
        <end position="232"/>
    </location>
</feature>
<keyword evidence="4" id="KW-1185">Reference proteome</keyword>
<dbReference type="PROSITE" id="PS51391">
    <property type="entry name" value="CID"/>
    <property type="match status" value="1"/>
</dbReference>
<dbReference type="Proteomes" id="UP000009096">
    <property type="component" value="Chromosome 4"/>
</dbReference>
<dbReference type="GO" id="GO:0048471">
    <property type="term" value="C:perinuclear region of cytoplasm"/>
    <property type="evidence" value="ECO:0007669"/>
    <property type="project" value="TreeGrafter"/>
</dbReference>
<feature type="compositionally biased region" description="Basic and acidic residues" evidence="1">
    <location>
        <begin position="89"/>
        <end position="102"/>
    </location>
</feature>
<dbReference type="VEuPathDB" id="FungiDB:FVEG_15499"/>
<dbReference type="EMBL" id="DS022246">
    <property type="protein sequence ID" value="EWG42826.1"/>
    <property type="molecule type" value="Genomic_DNA"/>
</dbReference>
<evidence type="ECO:0000313" key="4">
    <source>
        <dbReference type="Proteomes" id="UP000009096"/>
    </source>
</evidence>
<feature type="region of interest" description="Disordered" evidence="1">
    <location>
        <begin position="370"/>
        <end position="584"/>
    </location>
</feature>
<gene>
    <name evidence="3" type="ORF">FVEG_15499</name>
</gene>
<organism evidence="3 4">
    <name type="scientific">Gibberella moniliformis (strain M3125 / FGSC 7600)</name>
    <name type="common">Maize ear and stalk rot fungus</name>
    <name type="synonym">Fusarium verticillioides</name>
    <dbReference type="NCBI Taxonomy" id="334819"/>
    <lineage>
        <taxon>Eukaryota</taxon>
        <taxon>Fungi</taxon>
        <taxon>Dikarya</taxon>
        <taxon>Ascomycota</taxon>
        <taxon>Pezizomycotina</taxon>
        <taxon>Sordariomycetes</taxon>
        <taxon>Hypocreomycetidae</taxon>
        <taxon>Hypocreales</taxon>
        <taxon>Nectriaceae</taxon>
        <taxon>Fusarium</taxon>
        <taxon>Fusarium fujikuroi species complex</taxon>
    </lineage>
</organism>
<dbReference type="Pfam" id="PF04818">
    <property type="entry name" value="CID"/>
    <property type="match status" value="1"/>
</dbReference>
<dbReference type="RefSeq" id="XP_018749017.1">
    <property type="nucleotide sequence ID" value="XM_018904627.1"/>
</dbReference>
<dbReference type="InterPro" id="IPR031833">
    <property type="entry name" value="DUF4748"/>
</dbReference>
<evidence type="ECO:0000313" key="3">
    <source>
        <dbReference type="EMBL" id="EWG42826.1"/>
    </source>
</evidence>
<evidence type="ECO:0000256" key="1">
    <source>
        <dbReference type="SAM" id="MobiDB-lite"/>
    </source>
</evidence>
<sequence>MAKSSTENHRSSLTVLGTSIDHITAGGGAYYFAKQQINADRQAKMEAHRKKRQMIQDLETTEGNGSPARTDSTGSPSQEASSDPAPTRHAPETESQRVGEKSKYESATKCKVWIIDKIAPSAARTTALAKYFNALSKSLQDDGSRPSLKRRRLHLLYVLNDVLYHAVTRNDDFKFATAWEPVLPGMIASAAAFDNCPKHKQKIADLIRLWEDQQYVNSSFAKKLEDALASGVAPQTAQEAQASNVTLKLAKDAPYTLPSFHGDNTVPWYDLPATTWLPHLTPNSTKPMFPDQIRPIQLAAGPADKVLVNAVQDLLGEVERMFSKEQKWNNEPGNDLNELGERVVLDEITGEVIGGDTYYGWSRQFCEKMKERKKKDRKGPDRGRSRSRSRSYSRSRSRSSSRPAHKRRRASQDSRGRSLSRSRSRSYSPDNDRGAKRPRSPSYSRSRSRSRSRKARFERPGYSRSPSRSPPRFQDKDLQDRPHRPPPFPQQAPPAPFPPIPPPGDFPAPPPPPAGYQGPWPPPPPPPHMAQGWFPPNPAMMGQMMGGWNVPPPPPPPHNGYQGRGRGNGYRGRGRGGYDRGRGW</sequence>
<dbReference type="InterPro" id="IPR008942">
    <property type="entry name" value="ENTH_VHS"/>
</dbReference>
<feature type="compositionally biased region" description="Low complexity" evidence="1">
    <location>
        <begin position="462"/>
        <end position="472"/>
    </location>
</feature>
<dbReference type="eggNOG" id="ENOG502S9H1">
    <property type="taxonomic scope" value="Eukaryota"/>
</dbReference>
<dbReference type="PANTHER" id="PTHR12323">
    <property type="entry name" value="SR-RELATED CTD ASSOCIATED FACTOR 6"/>
    <property type="match status" value="1"/>
</dbReference>
<dbReference type="EMBL" id="CM000581">
    <property type="protein sequence ID" value="EWG42826.1"/>
    <property type="molecule type" value="Genomic_DNA"/>
</dbReference>
<feature type="compositionally biased region" description="Basic residues" evidence="1">
    <location>
        <begin position="385"/>
        <end position="409"/>
    </location>
</feature>
<dbReference type="STRING" id="334819.W7LW76"/>
<accession>W7LW76</accession>
<dbReference type="KEGG" id="fvr:FVEG_15499"/>
<dbReference type="PANTHER" id="PTHR12323:SF0">
    <property type="entry name" value="CALCIUM HOMEOSTASIS ENDOPLASMIC RETICULUM PROTEIN"/>
    <property type="match status" value="1"/>
</dbReference>
<feature type="compositionally biased region" description="Pro residues" evidence="1">
    <location>
        <begin position="485"/>
        <end position="528"/>
    </location>
</feature>